<organism evidence="1 2">
    <name type="scientific">Mytilus coruscus</name>
    <name type="common">Sea mussel</name>
    <dbReference type="NCBI Taxonomy" id="42192"/>
    <lineage>
        <taxon>Eukaryota</taxon>
        <taxon>Metazoa</taxon>
        <taxon>Spiralia</taxon>
        <taxon>Lophotrochozoa</taxon>
        <taxon>Mollusca</taxon>
        <taxon>Bivalvia</taxon>
        <taxon>Autobranchia</taxon>
        <taxon>Pteriomorphia</taxon>
        <taxon>Mytilida</taxon>
        <taxon>Mytiloidea</taxon>
        <taxon>Mytilidae</taxon>
        <taxon>Mytilinae</taxon>
        <taxon>Mytilus</taxon>
    </lineage>
</organism>
<dbReference type="PANTHER" id="PTHR47018">
    <property type="entry name" value="CXC DOMAIN-CONTAINING PROTEIN-RELATED"/>
    <property type="match status" value="1"/>
</dbReference>
<name>A0A6J8BQ77_MYTCO</name>
<reference evidence="1 2" key="1">
    <citation type="submission" date="2020-06" db="EMBL/GenBank/DDBJ databases">
        <authorList>
            <person name="Li R."/>
            <person name="Bekaert M."/>
        </authorList>
    </citation>
    <scope>NUCLEOTIDE SEQUENCE [LARGE SCALE GENOMIC DNA]</scope>
    <source>
        <strain evidence="2">wild</strain>
    </source>
</reference>
<evidence type="ECO:0000313" key="1">
    <source>
        <dbReference type="EMBL" id="CAC5386108.1"/>
    </source>
</evidence>
<dbReference type="OrthoDB" id="6158468at2759"/>
<dbReference type="AlphaFoldDB" id="A0A6J8BQ77"/>
<accession>A0A6J8BQ77</accession>
<sequence length="377" mass="43371">MLPANIPKFHEINSLPLPLYFRRLNNGSGIESTLTMNEAKYHPNCRIKFNNTKLKRAEQRYESTKSTKSKTGCSPKFFHRSVNHSDTKLKQDIVKCFLCDKEAPLSSLREAMTMKLNDRLKSGAETLQDKHLLAKLNTGDVIAQDLKYHPACLVALYNKERAVKKNKKNRQKLISIQKMKQEMLPWPNWLTIYSRRKEIHPSDDNVGIECGDLILENRPSSRQVTSLPDKYVNIRPAYLKTKPTPPNTHNTILKLPDHDYLEESLQCEYEWLNESSLKKFACADLAVHYCYRNIDTSKEKLHILQKLRSEIYRIIRFKVQSDNGNYSLTNLNLNICVDGKITSCQIGNGGICLFICIVGNRTVYEWVDGSGINGEVY</sequence>
<proteinExistence type="predicted"/>
<evidence type="ECO:0000313" key="2">
    <source>
        <dbReference type="Proteomes" id="UP000507470"/>
    </source>
</evidence>
<dbReference type="PANTHER" id="PTHR47018:SF1">
    <property type="entry name" value="TESMIN_TSO1-LIKE CXC DOMAIN-CONTAINING PROTEIN"/>
    <property type="match status" value="1"/>
</dbReference>
<keyword evidence="2" id="KW-1185">Reference proteome</keyword>
<protein>
    <submittedName>
        <fullName evidence="1">Uncharacterized protein</fullName>
    </submittedName>
</protein>
<gene>
    <name evidence="1" type="ORF">MCOR_21587</name>
</gene>
<dbReference type="EMBL" id="CACVKT020003839">
    <property type="protein sequence ID" value="CAC5386108.1"/>
    <property type="molecule type" value="Genomic_DNA"/>
</dbReference>
<dbReference type="Proteomes" id="UP000507470">
    <property type="component" value="Unassembled WGS sequence"/>
</dbReference>